<dbReference type="Gene3D" id="3.40.50.2300">
    <property type="match status" value="1"/>
</dbReference>
<dbReference type="SMART" id="SM00226">
    <property type="entry name" value="LMWPc"/>
    <property type="match status" value="1"/>
</dbReference>
<evidence type="ECO:0000313" key="3">
    <source>
        <dbReference type="Proteomes" id="UP000011058"/>
    </source>
</evidence>
<protein>
    <recommendedName>
        <fullName evidence="1">Phosphotyrosine protein phosphatase I domain-containing protein</fullName>
    </recommendedName>
</protein>
<dbReference type="Proteomes" id="UP000011058">
    <property type="component" value="Chromosome"/>
</dbReference>
<proteinExistence type="predicted"/>
<dbReference type="InterPro" id="IPR023485">
    <property type="entry name" value="Ptyr_pPase"/>
</dbReference>
<dbReference type="KEGG" id="fae:FAES_4247"/>
<dbReference type="InterPro" id="IPR036196">
    <property type="entry name" value="Ptyr_pPase_sf"/>
</dbReference>
<evidence type="ECO:0000259" key="1">
    <source>
        <dbReference type="SMART" id="SM00226"/>
    </source>
</evidence>
<evidence type="ECO:0000313" key="2">
    <source>
        <dbReference type="EMBL" id="CCH02247.1"/>
    </source>
</evidence>
<dbReference type="AlphaFoldDB" id="I0KDP4"/>
<dbReference type="InterPro" id="IPR016919">
    <property type="entry name" value="UCP029416_PTP"/>
</dbReference>
<sequence>MNHFLEKLLFVCSRNRQRSLTAERIFESEPGYQVRSAGTAPGARTKLTPGLLGWADIVFVMERKHRDWILAHYADLVTGKPIVTLLIPDEYGYMDDELVDILTNRVAAYLAGD</sequence>
<gene>
    <name evidence="2" type="ORF">FAES_4247</name>
</gene>
<dbReference type="HOGENOM" id="CLU_144002_0_0_10"/>
<accession>I0KDP4</accession>
<dbReference type="eggNOG" id="COG4551">
    <property type="taxonomic scope" value="Bacteria"/>
</dbReference>
<name>I0KDP4_9BACT</name>
<keyword evidence="3" id="KW-1185">Reference proteome</keyword>
<dbReference type="EMBL" id="HE796683">
    <property type="protein sequence ID" value="CCH02247.1"/>
    <property type="molecule type" value="Genomic_DNA"/>
</dbReference>
<dbReference type="PIRSF" id="PIRSF029416">
    <property type="entry name" value="UCP029416_PTP"/>
    <property type="match status" value="1"/>
</dbReference>
<dbReference type="SUPFAM" id="SSF52788">
    <property type="entry name" value="Phosphotyrosine protein phosphatases I"/>
    <property type="match status" value="1"/>
</dbReference>
<dbReference type="STRING" id="1166018.FAES_4247"/>
<organism evidence="2 3">
    <name type="scientific">Fibrella aestuarina BUZ 2</name>
    <dbReference type="NCBI Taxonomy" id="1166018"/>
    <lineage>
        <taxon>Bacteria</taxon>
        <taxon>Pseudomonadati</taxon>
        <taxon>Bacteroidota</taxon>
        <taxon>Cytophagia</taxon>
        <taxon>Cytophagales</taxon>
        <taxon>Spirosomataceae</taxon>
        <taxon>Fibrella</taxon>
    </lineage>
</organism>
<feature type="domain" description="Phosphotyrosine protein phosphatase I" evidence="1">
    <location>
        <begin position="6"/>
        <end position="108"/>
    </location>
</feature>
<reference evidence="2 3" key="1">
    <citation type="journal article" date="2012" name="J. Bacteriol.">
        <title>Genome Sequence of Fibrella aestuarina BUZ 2T, a Filamentous Marine Bacterium.</title>
        <authorList>
            <person name="Filippini M."/>
            <person name="Qi W."/>
            <person name="Blom J."/>
            <person name="Goesmann A."/>
            <person name="Smits T.H."/>
            <person name="Bagheri H.C."/>
        </authorList>
    </citation>
    <scope>NUCLEOTIDE SEQUENCE [LARGE SCALE GENOMIC DNA]</scope>
    <source>
        <strain evidence="3">BUZ 2T</strain>
    </source>
</reference>